<sequence length="364" mass="40355">MKNSVQIASLILFMLLGCIDPVNVDVESEAGNLVVDALITDEEGPYSVKLFYSTGYFDNSRSKPASSADVFILSGNGSIIQLNESSAGLYTTPTSFKGQVGTSYVLNITLSNGKSYRSLPETLTTNAGIDTLAFSYEVKNEVSKENVVTDYDGINVLLTTGDVSESPFYRWRYSAIYEILTFPEQKTKKVELQTIPDPPACSGYVYDALTETLEQIAPCTCCKCWVDEYSQKVIVSKPEFISGQIQNFNIGFIRDEKGRFGFKYFIEVEQLSLSKGAHQFWSQVEQQQNQGSLFDQPTGRIKSNIQSIDDPDEIVLGYFSASSVKKVSGFVTSELFPINVSTGDIIQDDCTKVSNSTNERPPFW</sequence>
<proteinExistence type="predicted"/>
<dbReference type="PROSITE" id="PS51257">
    <property type="entry name" value="PROKAR_LIPOPROTEIN"/>
    <property type="match status" value="1"/>
</dbReference>
<dbReference type="AlphaFoldDB" id="A0A975A162"/>
<dbReference type="EMBL" id="CP070608">
    <property type="protein sequence ID" value="QSE97900.1"/>
    <property type="molecule type" value="Genomic_DNA"/>
</dbReference>
<keyword evidence="1" id="KW-0732">Signal</keyword>
<dbReference type="Pfam" id="PF14054">
    <property type="entry name" value="DUF4249"/>
    <property type="match status" value="1"/>
</dbReference>
<dbReference type="RefSeq" id="WP_205722408.1">
    <property type="nucleotide sequence ID" value="NZ_CP070608.1"/>
</dbReference>
<protein>
    <submittedName>
        <fullName evidence="2">DUF4249 domain-containing protein</fullName>
    </submittedName>
</protein>
<feature type="chain" id="PRO_5038053457" evidence="1">
    <location>
        <begin position="25"/>
        <end position="364"/>
    </location>
</feature>
<name>A0A975A162_9BACT</name>
<organism evidence="2 3">
    <name type="scientific">Fulvivirga lutea</name>
    <dbReference type="NCBI Taxonomy" id="2810512"/>
    <lineage>
        <taxon>Bacteria</taxon>
        <taxon>Pseudomonadati</taxon>
        <taxon>Bacteroidota</taxon>
        <taxon>Cytophagia</taxon>
        <taxon>Cytophagales</taxon>
        <taxon>Fulvivirgaceae</taxon>
        <taxon>Fulvivirga</taxon>
    </lineage>
</organism>
<dbReference type="KEGG" id="fuv:JR347_02095"/>
<dbReference type="InterPro" id="IPR025345">
    <property type="entry name" value="DUF4249"/>
</dbReference>
<accession>A0A975A162</accession>
<gene>
    <name evidence="2" type="ORF">JR347_02095</name>
</gene>
<evidence type="ECO:0000256" key="1">
    <source>
        <dbReference type="SAM" id="SignalP"/>
    </source>
</evidence>
<feature type="signal peptide" evidence="1">
    <location>
        <begin position="1"/>
        <end position="24"/>
    </location>
</feature>
<reference evidence="2" key="1">
    <citation type="submission" date="2021-02" db="EMBL/GenBank/DDBJ databases">
        <title>Fulvivirga sp. S481 isolated from sea water.</title>
        <authorList>
            <person name="Bae S.S."/>
            <person name="Baek K."/>
        </authorList>
    </citation>
    <scope>NUCLEOTIDE SEQUENCE</scope>
    <source>
        <strain evidence="2">S481</strain>
    </source>
</reference>
<keyword evidence="3" id="KW-1185">Reference proteome</keyword>
<dbReference type="Proteomes" id="UP000662783">
    <property type="component" value="Chromosome"/>
</dbReference>
<evidence type="ECO:0000313" key="2">
    <source>
        <dbReference type="EMBL" id="QSE97900.1"/>
    </source>
</evidence>
<evidence type="ECO:0000313" key="3">
    <source>
        <dbReference type="Proteomes" id="UP000662783"/>
    </source>
</evidence>